<dbReference type="EMBL" id="PGCI01000770">
    <property type="protein sequence ID" value="PLW16493.1"/>
    <property type="molecule type" value="Genomic_DNA"/>
</dbReference>
<dbReference type="Pfam" id="PF03364">
    <property type="entry name" value="Polyketide_cyc"/>
    <property type="match status" value="1"/>
</dbReference>
<dbReference type="InterPro" id="IPR044996">
    <property type="entry name" value="COQ10-like"/>
</dbReference>
<sequence>MNSAIWSVCEGGCDSLCDSTLAACPGSGPVTLLPPADDIRALSRQWTRKFRWQPTTGKTQPCSVIAPSNYLSFEVPSPFSEAGTSPKAALDPALTNWSKIYRPYDRRKIYAVIVDVKSYPEFIPYCLSTTILESTSADNRSPNNHVAINPSIENPRSTQNLLAKEDDYRAEEFRVLTRIGYKGFETDYHSHVICQPFESVRVIAQPSATFTTLTTTWKLSDPPSTATLTPEALKDTTQVQLDLSFKFKNPIHEFLLTDELIWKKFSTLVIQSFQDRLSGLK</sequence>
<dbReference type="GO" id="GO:0005739">
    <property type="term" value="C:mitochondrion"/>
    <property type="evidence" value="ECO:0007669"/>
    <property type="project" value="TreeGrafter"/>
</dbReference>
<comment type="caution">
    <text evidence="5">The sequence shown here is derived from an EMBL/GenBank/DDBJ whole genome shotgun (WGS) entry which is preliminary data.</text>
</comment>
<proteinExistence type="inferred from homology"/>
<dbReference type="Proteomes" id="UP000235392">
    <property type="component" value="Unassembled WGS sequence"/>
</dbReference>
<evidence type="ECO:0000313" key="6">
    <source>
        <dbReference type="Proteomes" id="UP000235392"/>
    </source>
</evidence>
<dbReference type="InterPro" id="IPR023393">
    <property type="entry name" value="START-like_dom_sf"/>
</dbReference>
<comment type="function">
    <text evidence="3">Required for the function of coenzyme Q in the respiratory chain. May serve as a chaperone or may be involved in the transport of Q6 from its site of synthesis to the catalytic sites of the respiratory complexes.</text>
</comment>
<evidence type="ECO:0000259" key="4">
    <source>
        <dbReference type="Pfam" id="PF03364"/>
    </source>
</evidence>
<protein>
    <recommendedName>
        <fullName evidence="4">Coenzyme Q-binding protein COQ10 START domain-containing protein</fullName>
    </recommendedName>
</protein>
<reference evidence="5 6" key="1">
    <citation type="submission" date="2017-11" db="EMBL/GenBank/DDBJ databases">
        <title>De novo assembly and phasing of dikaryotic genomes from two isolates of Puccinia coronata f. sp. avenae, the causal agent of oat crown rust.</title>
        <authorList>
            <person name="Miller M.E."/>
            <person name="Zhang Y."/>
            <person name="Omidvar V."/>
            <person name="Sperschneider J."/>
            <person name="Schwessinger B."/>
            <person name="Raley C."/>
            <person name="Palmer J.M."/>
            <person name="Garnica D."/>
            <person name="Upadhyaya N."/>
            <person name="Rathjen J."/>
            <person name="Taylor J.M."/>
            <person name="Park R.F."/>
            <person name="Dodds P.N."/>
            <person name="Hirsch C.D."/>
            <person name="Kianian S.F."/>
            <person name="Figueroa M."/>
        </authorList>
    </citation>
    <scope>NUCLEOTIDE SEQUENCE [LARGE SCALE GENOMIC DNA]</scope>
    <source>
        <strain evidence="5">12SD80</strain>
    </source>
</reference>
<dbReference type="PANTHER" id="PTHR12901">
    <property type="entry name" value="SPERM PROTEIN HOMOLOG"/>
    <property type="match status" value="1"/>
</dbReference>
<comment type="subunit">
    <text evidence="2">Interacts with coenzyme Q.</text>
</comment>
<organism evidence="5 6">
    <name type="scientific">Puccinia coronata f. sp. avenae</name>
    <dbReference type="NCBI Taxonomy" id="200324"/>
    <lineage>
        <taxon>Eukaryota</taxon>
        <taxon>Fungi</taxon>
        <taxon>Dikarya</taxon>
        <taxon>Basidiomycota</taxon>
        <taxon>Pucciniomycotina</taxon>
        <taxon>Pucciniomycetes</taxon>
        <taxon>Pucciniales</taxon>
        <taxon>Pucciniaceae</taxon>
        <taxon>Puccinia</taxon>
    </lineage>
</organism>
<dbReference type="Gene3D" id="3.30.530.20">
    <property type="match status" value="1"/>
</dbReference>
<evidence type="ECO:0000256" key="1">
    <source>
        <dbReference type="ARBA" id="ARBA00006885"/>
    </source>
</evidence>
<feature type="domain" description="Coenzyme Q-binding protein COQ10 START" evidence="4">
    <location>
        <begin position="103"/>
        <end position="256"/>
    </location>
</feature>
<evidence type="ECO:0000256" key="2">
    <source>
        <dbReference type="ARBA" id="ARBA00011814"/>
    </source>
</evidence>
<dbReference type="GO" id="GO:0048039">
    <property type="term" value="F:ubiquinone binding"/>
    <property type="evidence" value="ECO:0007669"/>
    <property type="project" value="InterPro"/>
</dbReference>
<gene>
    <name evidence="5" type="ORF">PCASD_19026</name>
</gene>
<dbReference type="InterPro" id="IPR005031">
    <property type="entry name" value="COQ10_START"/>
</dbReference>
<comment type="similarity">
    <text evidence="1">Belongs to the COQ10 family.</text>
</comment>
<dbReference type="GO" id="GO:0045333">
    <property type="term" value="P:cellular respiration"/>
    <property type="evidence" value="ECO:0007669"/>
    <property type="project" value="InterPro"/>
</dbReference>
<evidence type="ECO:0000256" key="3">
    <source>
        <dbReference type="ARBA" id="ARBA00024947"/>
    </source>
</evidence>
<dbReference type="SUPFAM" id="SSF55961">
    <property type="entry name" value="Bet v1-like"/>
    <property type="match status" value="1"/>
</dbReference>
<dbReference type="PANTHER" id="PTHR12901:SF10">
    <property type="entry name" value="COENZYME Q-BINDING PROTEIN COQ10, MITOCHONDRIAL"/>
    <property type="match status" value="1"/>
</dbReference>
<name>A0A2N5STD9_9BASI</name>
<evidence type="ECO:0000313" key="5">
    <source>
        <dbReference type="EMBL" id="PLW16493.1"/>
    </source>
</evidence>
<dbReference type="AlphaFoldDB" id="A0A2N5STD9"/>
<accession>A0A2N5STD9</accession>